<dbReference type="InterPro" id="IPR002177">
    <property type="entry name" value="DPS_DNA-bd"/>
</dbReference>
<dbReference type="InterPro" id="IPR008331">
    <property type="entry name" value="Ferritin_DPS_dom"/>
</dbReference>
<protein>
    <submittedName>
        <fullName evidence="4">Dps family protein</fullName>
    </submittedName>
</protein>
<accession>A0ABY8X1J0</accession>
<dbReference type="InterPro" id="IPR012347">
    <property type="entry name" value="Ferritin-like"/>
</dbReference>
<dbReference type="Gene3D" id="1.20.1260.10">
    <property type="match status" value="1"/>
</dbReference>
<organism evidence="4 5">
    <name type="scientific">Paenibacillus polygoni</name>
    <dbReference type="NCBI Taxonomy" id="3050112"/>
    <lineage>
        <taxon>Bacteria</taxon>
        <taxon>Bacillati</taxon>
        <taxon>Bacillota</taxon>
        <taxon>Bacilli</taxon>
        <taxon>Bacillales</taxon>
        <taxon>Paenibacillaceae</taxon>
        <taxon>Paenibacillus</taxon>
    </lineage>
</organism>
<dbReference type="PROSITE" id="PS00818">
    <property type="entry name" value="DPS_1"/>
    <property type="match status" value="1"/>
</dbReference>
<dbReference type="EMBL" id="CP127162">
    <property type="protein sequence ID" value="WIV19024.1"/>
    <property type="molecule type" value="Genomic_DNA"/>
</dbReference>
<name>A0ABY8X1J0_9BACL</name>
<dbReference type="PANTHER" id="PTHR42932">
    <property type="entry name" value="GENERAL STRESS PROTEIN 20U"/>
    <property type="match status" value="1"/>
</dbReference>
<dbReference type="PRINTS" id="PR01346">
    <property type="entry name" value="HELNAPAPROT"/>
</dbReference>
<feature type="domain" description="Ferritin/DPS" evidence="3">
    <location>
        <begin position="19"/>
        <end position="158"/>
    </location>
</feature>
<reference evidence="4 5" key="1">
    <citation type="submission" date="2023-06" db="EMBL/GenBank/DDBJ databases">
        <title>Paenibacillus polygonum sp. nov., an endophytic bacterium, isolated from Polygonum lapathifolium L. in Nanji Wetland National Nature Reserve, South of Poyang Lake, Jiangxi Province, China.</title>
        <authorList>
            <person name="Yu Z."/>
        </authorList>
    </citation>
    <scope>NUCLEOTIDE SEQUENCE [LARGE SCALE GENOMIC DNA]</scope>
    <source>
        <strain evidence="4 5">C31</strain>
    </source>
</reference>
<dbReference type="SUPFAM" id="SSF47240">
    <property type="entry name" value="Ferritin-like"/>
    <property type="match status" value="1"/>
</dbReference>
<comment type="similarity">
    <text evidence="1 2">Belongs to the Dps family.</text>
</comment>
<evidence type="ECO:0000313" key="5">
    <source>
        <dbReference type="Proteomes" id="UP001236415"/>
    </source>
</evidence>
<dbReference type="RefSeq" id="WP_285744834.1">
    <property type="nucleotide sequence ID" value="NZ_CP127162.1"/>
</dbReference>
<dbReference type="PIRSF" id="PIRSF005900">
    <property type="entry name" value="Dps"/>
    <property type="match status" value="1"/>
</dbReference>
<sequence length="158" mass="17762">MTTQTNQTNQSQGVQKLHDALNRQIAGWSVLYTKLHNFHWYVKGTHFFTLHEKFEEFYNEVTGHMDVVAERLLAIGGSPVATLKEHLSLSPIQEAGGSKTAEQMVQALVEDFTTMVEVLEEAKEAAEEIGDDSTADLMIGNQETLQKHIWMLNAFLGK</sequence>
<evidence type="ECO:0000256" key="1">
    <source>
        <dbReference type="ARBA" id="ARBA00009497"/>
    </source>
</evidence>
<evidence type="ECO:0000259" key="3">
    <source>
        <dbReference type="Pfam" id="PF00210"/>
    </source>
</evidence>
<gene>
    <name evidence="4" type="ORF">QPK24_22340</name>
</gene>
<dbReference type="InterPro" id="IPR009078">
    <property type="entry name" value="Ferritin-like_SF"/>
</dbReference>
<dbReference type="CDD" id="cd01043">
    <property type="entry name" value="DPS"/>
    <property type="match status" value="1"/>
</dbReference>
<proteinExistence type="inferred from homology"/>
<evidence type="ECO:0000313" key="4">
    <source>
        <dbReference type="EMBL" id="WIV19024.1"/>
    </source>
</evidence>
<dbReference type="PANTHER" id="PTHR42932:SF1">
    <property type="entry name" value="GENERAL STRESS PROTEIN 20U"/>
    <property type="match status" value="1"/>
</dbReference>
<evidence type="ECO:0000256" key="2">
    <source>
        <dbReference type="RuleBase" id="RU003875"/>
    </source>
</evidence>
<keyword evidence="5" id="KW-1185">Reference proteome</keyword>
<dbReference type="InterPro" id="IPR023188">
    <property type="entry name" value="DPS_DNA-bd_CS"/>
</dbReference>
<dbReference type="Pfam" id="PF00210">
    <property type="entry name" value="Ferritin"/>
    <property type="match status" value="1"/>
</dbReference>
<dbReference type="PROSITE" id="PS00819">
    <property type="entry name" value="DPS_2"/>
    <property type="match status" value="1"/>
</dbReference>
<dbReference type="Proteomes" id="UP001236415">
    <property type="component" value="Chromosome"/>
</dbReference>